<evidence type="ECO:0000313" key="2">
    <source>
        <dbReference type="EMBL" id="CAG8850474.1"/>
    </source>
</evidence>
<dbReference type="SUPFAM" id="SSF140996">
    <property type="entry name" value="Hermes dimerisation domain"/>
    <property type="match status" value="1"/>
</dbReference>
<evidence type="ECO:0000313" key="3">
    <source>
        <dbReference type="Proteomes" id="UP000789901"/>
    </source>
</evidence>
<feature type="non-terminal residue" evidence="2">
    <location>
        <position position="188"/>
    </location>
</feature>
<gene>
    <name evidence="2" type="ORF">GMARGA_LOCUS40227</name>
</gene>
<protein>
    <submittedName>
        <fullName evidence="2">41941_t:CDS:1</fullName>
    </submittedName>
</protein>
<sequence length="188" mass="21506">MSQPSDYYESYEEEDSISSTTSENNIADETINKSSQKTLPPTAEFRKQGSCKVEIIDKKASSGKHICDQIIQTQGSTHNFATYLGSHRITKNIKSLNPQALVQSKIEDSFRHSVSKNTARIEQIEIALVKWIVDDFQPFFVVQNLSFIQLIKVLDPYYDLPSKKQIKLRIIEGYNLSFARLKEILNNE</sequence>
<reference evidence="2 3" key="1">
    <citation type="submission" date="2021-06" db="EMBL/GenBank/DDBJ databases">
        <authorList>
            <person name="Kallberg Y."/>
            <person name="Tangrot J."/>
            <person name="Rosling A."/>
        </authorList>
    </citation>
    <scope>NUCLEOTIDE SEQUENCE [LARGE SCALE GENOMIC DNA]</scope>
    <source>
        <strain evidence="2 3">120-4 pot B 10/14</strain>
    </source>
</reference>
<comment type="caution">
    <text evidence="2">The sequence shown here is derived from an EMBL/GenBank/DDBJ whole genome shotgun (WGS) entry which is preliminary data.</text>
</comment>
<name>A0ABN7X969_GIGMA</name>
<keyword evidence="3" id="KW-1185">Reference proteome</keyword>
<evidence type="ECO:0000256" key="1">
    <source>
        <dbReference type="SAM" id="MobiDB-lite"/>
    </source>
</evidence>
<dbReference type="Proteomes" id="UP000789901">
    <property type="component" value="Unassembled WGS sequence"/>
</dbReference>
<feature type="region of interest" description="Disordered" evidence="1">
    <location>
        <begin position="1"/>
        <end position="43"/>
    </location>
</feature>
<organism evidence="2 3">
    <name type="scientific">Gigaspora margarita</name>
    <dbReference type="NCBI Taxonomy" id="4874"/>
    <lineage>
        <taxon>Eukaryota</taxon>
        <taxon>Fungi</taxon>
        <taxon>Fungi incertae sedis</taxon>
        <taxon>Mucoromycota</taxon>
        <taxon>Glomeromycotina</taxon>
        <taxon>Glomeromycetes</taxon>
        <taxon>Diversisporales</taxon>
        <taxon>Gigasporaceae</taxon>
        <taxon>Gigaspora</taxon>
    </lineage>
</organism>
<accession>A0ABN7X969</accession>
<proteinExistence type="predicted"/>
<dbReference type="EMBL" id="CAJVQB010101272">
    <property type="protein sequence ID" value="CAG8850474.1"/>
    <property type="molecule type" value="Genomic_DNA"/>
</dbReference>